<comment type="similarity">
    <text evidence="2">Belongs to the major facilitator superfamily. EmrB family.</text>
</comment>
<dbReference type="InterPro" id="IPR020846">
    <property type="entry name" value="MFS_dom"/>
</dbReference>
<dbReference type="GO" id="GO:0022857">
    <property type="term" value="F:transmembrane transporter activity"/>
    <property type="evidence" value="ECO:0007669"/>
    <property type="project" value="InterPro"/>
</dbReference>
<dbReference type="Pfam" id="PF07690">
    <property type="entry name" value="MFS_1"/>
    <property type="match status" value="1"/>
</dbReference>
<dbReference type="GO" id="GO:0015721">
    <property type="term" value="P:bile acid and bile salt transport"/>
    <property type="evidence" value="ECO:0007669"/>
    <property type="project" value="UniProtKB-ARBA"/>
</dbReference>
<dbReference type="CDD" id="cd17503">
    <property type="entry name" value="MFS_LmrB_MDR_like"/>
    <property type="match status" value="1"/>
</dbReference>
<dbReference type="InterPro" id="IPR011701">
    <property type="entry name" value="MFS"/>
</dbReference>
<dbReference type="Gene3D" id="1.20.1250.20">
    <property type="entry name" value="MFS general substrate transporter like domains"/>
    <property type="match status" value="1"/>
</dbReference>
<dbReference type="AlphaFoldDB" id="A0A1G4QIS7"/>
<feature type="transmembrane region" description="Helical" evidence="9">
    <location>
        <begin position="308"/>
        <end position="330"/>
    </location>
</feature>
<dbReference type="GO" id="GO:1990961">
    <property type="term" value="P:xenobiotic detoxification by transmembrane export across the plasma membrane"/>
    <property type="evidence" value="ECO:0007669"/>
    <property type="project" value="UniProtKB-ARBA"/>
</dbReference>
<evidence type="ECO:0000313" key="11">
    <source>
        <dbReference type="EMBL" id="SCW44331.1"/>
    </source>
</evidence>
<dbReference type="InterPro" id="IPR004638">
    <property type="entry name" value="EmrB-like"/>
</dbReference>
<sequence length="528" mass="56473">MSSSTSVNTAPAPMTGGLLALTAIALALGTFMQVLDSTIANVSIPTIAGDLGVSTSQGTWVITSFAVANGISVPLTGWLMGRYGVVKTFTAAVVLFTIASFLCGVAWDINSLIFFRILQGAVSGPMIPGSQALLMMIFPPNKRGTALAIWSMTTLVAPICGPIFGGWISDNMTWPWIFFINVPVGAFCAFFCWRGMSDRETPTFQRPIDRTGFALLVVWVGALQVMLDTGKEADWFNSPAIVVETIIAIIGFIAWVIWELNDKNPMVDLSFFKTRNFAFGTLILCIAYAIFFGANLLMPLWLQTNMGYIATWAGLAAAPSGAVAVIMTPFAARLLNKYDARILGSVSLLLFALSFYMRSLFTTDASFFVLTLPMLVMGAAMSMFFISFISIGLNGIPPQRVPAASGLSNFARIIAGSFAASLVTTLWERSETQHQTRLAEVMGGPGNPGGGGGGLSDAMTNALNQASEHGLTTAQGIGVIMRQVSSQAFLLATVDLFRISSIIILLLVPFVWLCRKTLVQGPVTHAAD</sequence>
<comment type="subcellular location">
    <subcellularLocation>
        <location evidence="1">Cell inner membrane</location>
        <topology evidence="1">Multi-pass membrane protein</topology>
    </subcellularLocation>
</comment>
<proteinExistence type="inferred from homology"/>
<dbReference type="RefSeq" id="WP_281187199.1">
    <property type="nucleotide sequence ID" value="NZ_CBCRYE010000001.1"/>
</dbReference>
<keyword evidence="8 9" id="KW-0472">Membrane</keyword>
<feature type="transmembrane region" description="Helical" evidence="9">
    <location>
        <begin position="88"/>
        <end position="107"/>
    </location>
</feature>
<organism evidence="11 12">
    <name type="scientific">Asticcacaulis taihuensis</name>
    <dbReference type="NCBI Taxonomy" id="260084"/>
    <lineage>
        <taxon>Bacteria</taxon>
        <taxon>Pseudomonadati</taxon>
        <taxon>Pseudomonadota</taxon>
        <taxon>Alphaproteobacteria</taxon>
        <taxon>Caulobacterales</taxon>
        <taxon>Caulobacteraceae</taxon>
        <taxon>Asticcacaulis</taxon>
    </lineage>
</organism>
<evidence type="ECO:0000313" key="12">
    <source>
        <dbReference type="Proteomes" id="UP000199150"/>
    </source>
</evidence>
<keyword evidence="3" id="KW-0813">Transport</keyword>
<evidence type="ECO:0000259" key="10">
    <source>
        <dbReference type="PROSITE" id="PS50850"/>
    </source>
</evidence>
<dbReference type="Proteomes" id="UP000199150">
    <property type="component" value="Unassembled WGS sequence"/>
</dbReference>
<feature type="transmembrane region" description="Helical" evidence="9">
    <location>
        <begin position="147"/>
        <end position="168"/>
    </location>
</feature>
<name>A0A1G4QIS7_9CAUL</name>
<keyword evidence="7 9" id="KW-1133">Transmembrane helix</keyword>
<dbReference type="InterPro" id="IPR036259">
    <property type="entry name" value="MFS_trans_sf"/>
</dbReference>
<feature type="transmembrane region" description="Helical" evidence="9">
    <location>
        <begin position="367"/>
        <end position="391"/>
    </location>
</feature>
<feature type="transmembrane region" description="Helical" evidence="9">
    <location>
        <begin position="174"/>
        <end position="196"/>
    </location>
</feature>
<keyword evidence="4" id="KW-1003">Cell membrane</keyword>
<evidence type="ECO:0000256" key="6">
    <source>
        <dbReference type="ARBA" id="ARBA00022692"/>
    </source>
</evidence>
<evidence type="ECO:0000256" key="7">
    <source>
        <dbReference type="ARBA" id="ARBA00022989"/>
    </source>
</evidence>
<dbReference type="NCBIfam" id="TIGR00711">
    <property type="entry name" value="efflux_EmrB"/>
    <property type="match status" value="1"/>
</dbReference>
<feature type="transmembrane region" description="Helical" evidence="9">
    <location>
        <begin position="113"/>
        <end position="135"/>
    </location>
</feature>
<reference evidence="12" key="1">
    <citation type="submission" date="2016-10" db="EMBL/GenBank/DDBJ databases">
        <authorList>
            <person name="Varghese N."/>
            <person name="Submissions S."/>
        </authorList>
    </citation>
    <scope>NUCLEOTIDE SEQUENCE [LARGE SCALE GENOMIC DNA]</scope>
    <source>
        <strain evidence="12">CGMCC 1.3431</strain>
    </source>
</reference>
<evidence type="ECO:0000256" key="2">
    <source>
        <dbReference type="ARBA" id="ARBA00008537"/>
    </source>
</evidence>
<evidence type="ECO:0000256" key="8">
    <source>
        <dbReference type="ARBA" id="ARBA00023136"/>
    </source>
</evidence>
<dbReference type="EMBL" id="FMTS01000001">
    <property type="protein sequence ID" value="SCW44331.1"/>
    <property type="molecule type" value="Genomic_DNA"/>
</dbReference>
<evidence type="ECO:0000256" key="1">
    <source>
        <dbReference type="ARBA" id="ARBA00004429"/>
    </source>
</evidence>
<keyword evidence="12" id="KW-1185">Reference proteome</keyword>
<dbReference type="STRING" id="260084.SAMN02927928_1268"/>
<dbReference type="FunFam" id="1.20.1720.10:FF:000002">
    <property type="entry name" value="Multidrug resistance protein B"/>
    <property type="match status" value="1"/>
</dbReference>
<feature type="transmembrane region" description="Helical" evidence="9">
    <location>
        <begin position="208"/>
        <end position="227"/>
    </location>
</feature>
<dbReference type="PANTHER" id="PTHR42718:SF9">
    <property type="entry name" value="MAJOR FACILITATOR SUPERFAMILY MULTIDRUG TRANSPORTER MFSC"/>
    <property type="match status" value="1"/>
</dbReference>
<feature type="transmembrane region" description="Helical" evidence="9">
    <location>
        <begin position="488"/>
        <end position="512"/>
    </location>
</feature>
<keyword evidence="6 9" id="KW-0812">Transmembrane</keyword>
<feature type="domain" description="Major facilitator superfamily (MFS) profile" evidence="10">
    <location>
        <begin position="22"/>
        <end position="512"/>
    </location>
</feature>
<evidence type="ECO:0000256" key="4">
    <source>
        <dbReference type="ARBA" id="ARBA00022475"/>
    </source>
</evidence>
<feature type="transmembrane region" description="Helical" evidence="9">
    <location>
        <begin position="342"/>
        <end position="361"/>
    </location>
</feature>
<evidence type="ECO:0000256" key="3">
    <source>
        <dbReference type="ARBA" id="ARBA00022448"/>
    </source>
</evidence>
<dbReference type="PROSITE" id="PS50850">
    <property type="entry name" value="MFS"/>
    <property type="match status" value="1"/>
</dbReference>
<evidence type="ECO:0000256" key="5">
    <source>
        <dbReference type="ARBA" id="ARBA00022519"/>
    </source>
</evidence>
<feature type="transmembrane region" description="Helical" evidence="9">
    <location>
        <begin position="60"/>
        <end position="81"/>
    </location>
</feature>
<feature type="transmembrane region" description="Helical" evidence="9">
    <location>
        <begin position="279"/>
        <end position="302"/>
    </location>
</feature>
<accession>A0A1G4QIS7</accession>
<dbReference type="GO" id="GO:0005886">
    <property type="term" value="C:plasma membrane"/>
    <property type="evidence" value="ECO:0007669"/>
    <property type="project" value="UniProtKB-SubCell"/>
</dbReference>
<dbReference type="SUPFAM" id="SSF103473">
    <property type="entry name" value="MFS general substrate transporter"/>
    <property type="match status" value="1"/>
</dbReference>
<evidence type="ECO:0000256" key="9">
    <source>
        <dbReference type="SAM" id="Phobius"/>
    </source>
</evidence>
<protein>
    <submittedName>
        <fullName evidence="11">MFS transporter, DHA2 family, multidrug resistance protein</fullName>
    </submittedName>
</protein>
<feature type="transmembrane region" description="Helical" evidence="9">
    <location>
        <begin position="239"/>
        <end position="258"/>
    </location>
</feature>
<keyword evidence="5" id="KW-0997">Cell inner membrane</keyword>
<dbReference type="PANTHER" id="PTHR42718">
    <property type="entry name" value="MAJOR FACILITATOR SUPERFAMILY MULTIDRUG TRANSPORTER MFSC"/>
    <property type="match status" value="1"/>
</dbReference>
<gene>
    <name evidence="11" type="ORF">SAMN02927928_1268</name>
</gene>